<keyword evidence="9" id="KW-0275">Fatty acid biosynthesis</keyword>
<evidence type="ECO:0000256" key="7">
    <source>
        <dbReference type="ARBA" id="ARBA00023098"/>
    </source>
</evidence>
<dbReference type="Proteomes" id="UP000655588">
    <property type="component" value="Unassembled WGS sequence"/>
</dbReference>
<evidence type="ECO:0000256" key="2">
    <source>
        <dbReference type="ARBA" id="ARBA00022516"/>
    </source>
</evidence>
<evidence type="ECO:0000256" key="4">
    <source>
        <dbReference type="ARBA" id="ARBA00022692"/>
    </source>
</evidence>
<dbReference type="GO" id="GO:0009922">
    <property type="term" value="F:fatty acid elongase activity"/>
    <property type="evidence" value="ECO:0007669"/>
    <property type="project" value="InterPro"/>
</dbReference>
<keyword evidence="7" id="KW-0443">Lipid metabolism</keyword>
<evidence type="ECO:0000256" key="1">
    <source>
        <dbReference type="ARBA" id="ARBA00004141"/>
    </source>
</evidence>
<protein>
    <submittedName>
        <fullName evidence="11">Uncharacterized protein</fullName>
    </submittedName>
</protein>
<evidence type="ECO:0000313" key="11">
    <source>
        <dbReference type="EMBL" id="KAF3419831.1"/>
    </source>
</evidence>
<dbReference type="GO" id="GO:0016020">
    <property type="term" value="C:membrane"/>
    <property type="evidence" value="ECO:0007669"/>
    <property type="project" value="UniProtKB-SubCell"/>
</dbReference>
<keyword evidence="5" id="KW-0276">Fatty acid metabolism</keyword>
<keyword evidence="6 10" id="KW-1133">Transmembrane helix</keyword>
<evidence type="ECO:0000313" key="12">
    <source>
        <dbReference type="Proteomes" id="UP000655588"/>
    </source>
</evidence>
<keyword evidence="4 10" id="KW-0812">Transmembrane</keyword>
<dbReference type="Pfam" id="PF01151">
    <property type="entry name" value="ELO"/>
    <property type="match status" value="1"/>
</dbReference>
<comment type="subcellular location">
    <subcellularLocation>
        <location evidence="1">Membrane</location>
        <topology evidence="1">Multi-pass membrane protein</topology>
    </subcellularLocation>
</comment>
<keyword evidence="3" id="KW-0808">Transferase</keyword>
<feature type="transmembrane region" description="Helical" evidence="10">
    <location>
        <begin position="93"/>
        <end position="120"/>
    </location>
</feature>
<dbReference type="InterPro" id="IPR002076">
    <property type="entry name" value="ELO_fam"/>
</dbReference>
<keyword evidence="8 10" id="KW-0472">Membrane</keyword>
<evidence type="ECO:0000256" key="10">
    <source>
        <dbReference type="SAM" id="Phobius"/>
    </source>
</evidence>
<name>A0A833VIP4_9HYME</name>
<evidence type="ECO:0000256" key="3">
    <source>
        <dbReference type="ARBA" id="ARBA00022679"/>
    </source>
</evidence>
<reference evidence="11" key="1">
    <citation type="submission" date="2019-11" db="EMBL/GenBank/DDBJ databases">
        <title>The nuclear and mitochondrial genomes of Frieseomelitta varia - a highly eusocial stingless bee (Meliponini) with a permanently sterile worker caste.</title>
        <authorList>
            <person name="Freitas F.C.P."/>
            <person name="Lourenco A.P."/>
            <person name="Nunes F.M.F."/>
            <person name="Paschoal A.R."/>
            <person name="Abreu F.C.P."/>
            <person name="Barbin F.O."/>
            <person name="Bataglia L."/>
            <person name="Cardoso-Junior C.A.M."/>
            <person name="Cervoni M.S."/>
            <person name="Silva S.R."/>
            <person name="Dalarmi F."/>
            <person name="Del Lama M.A."/>
            <person name="Depintor T.S."/>
            <person name="Ferreira K.M."/>
            <person name="Goria P.S."/>
            <person name="Jaskot M.C."/>
            <person name="Lago D.C."/>
            <person name="Luna-Lucena D."/>
            <person name="Moda L.M."/>
            <person name="Nascimento L."/>
            <person name="Pedrino M."/>
            <person name="Rabico F.O."/>
            <person name="Sanches F.C."/>
            <person name="Santos D.E."/>
            <person name="Santos C.G."/>
            <person name="Vieira J."/>
            <person name="Lopes T.F."/>
            <person name="Barchuk A.R."/>
            <person name="Hartfelder K."/>
            <person name="Simoes Z.L.P."/>
            <person name="Bitondi M.M.G."/>
            <person name="Pinheiro D.G."/>
        </authorList>
    </citation>
    <scope>NUCLEOTIDE SEQUENCE</scope>
    <source>
        <strain evidence="11">USP_RPSP 00005682</strain>
        <tissue evidence="11">Whole individual</tissue>
    </source>
</reference>
<keyword evidence="12" id="KW-1185">Reference proteome</keyword>
<accession>A0A833VIP4</accession>
<dbReference type="AlphaFoldDB" id="A0A833VIP4"/>
<evidence type="ECO:0000256" key="8">
    <source>
        <dbReference type="ARBA" id="ARBA00023136"/>
    </source>
</evidence>
<proteinExistence type="predicted"/>
<dbReference type="GO" id="GO:0006633">
    <property type="term" value="P:fatty acid biosynthetic process"/>
    <property type="evidence" value="ECO:0007669"/>
    <property type="project" value="UniProtKB-KW"/>
</dbReference>
<dbReference type="EMBL" id="WNWW01001234">
    <property type="protein sequence ID" value="KAF3419831.1"/>
    <property type="molecule type" value="Genomic_DNA"/>
</dbReference>
<comment type="caution">
    <text evidence="11">The sequence shown here is derived from an EMBL/GenBank/DDBJ whole genome shotgun (WGS) entry which is preliminary data.</text>
</comment>
<evidence type="ECO:0000256" key="5">
    <source>
        <dbReference type="ARBA" id="ARBA00022832"/>
    </source>
</evidence>
<feature type="transmembrane region" description="Helical" evidence="10">
    <location>
        <begin position="52"/>
        <end position="73"/>
    </location>
</feature>
<keyword evidence="2" id="KW-0444">Lipid biosynthesis</keyword>
<gene>
    <name evidence="11" type="ORF">E2986_13175</name>
</gene>
<evidence type="ECO:0000256" key="9">
    <source>
        <dbReference type="ARBA" id="ARBA00023160"/>
    </source>
</evidence>
<organism evidence="11 12">
    <name type="scientific">Frieseomelitta varia</name>
    <dbReference type="NCBI Taxonomy" id="561572"/>
    <lineage>
        <taxon>Eukaryota</taxon>
        <taxon>Metazoa</taxon>
        <taxon>Ecdysozoa</taxon>
        <taxon>Arthropoda</taxon>
        <taxon>Hexapoda</taxon>
        <taxon>Insecta</taxon>
        <taxon>Pterygota</taxon>
        <taxon>Neoptera</taxon>
        <taxon>Endopterygota</taxon>
        <taxon>Hymenoptera</taxon>
        <taxon>Apocrita</taxon>
        <taxon>Aculeata</taxon>
        <taxon>Apoidea</taxon>
        <taxon>Anthophila</taxon>
        <taxon>Apidae</taxon>
        <taxon>Frieseomelitta</taxon>
    </lineage>
</organism>
<sequence length="123" mass="14572">MDEPDTQFRKWILVIDVYHLEITRIWRHCFHRVTKATIDISTLVPSCNSSSFYMAFVETTGCGLWFGTVNGFIQSCMYSYYALIPMRFSLPKWIAMMLTMLQIMQMFWSIFITVLGYYYVQIA</sequence>
<evidence type="ECO:0000256" key="6">
    <source>
        <dbReference type="ARBA" id="ARBA00022989"/>
    </source>
</evidence>